<reference evidence="1 2" key="1">
    <citation type="submission" date="2018-06" db="EMBL/GenBank/DDBJ databases">
        <authorList>
            <consortium name="Pathogen Informatics"/>
            <person name="Doyle S."/>
        </authorList>
    </citation>
    <scope>NUCLEOTIDE SEQUENCE [LARGE SCALE GENOMIC DNA]</scope>
    <source>
        <strain evidence="1 2">NCTC10283</strain>
    </source>
</reference>
<dbReference type="PANTHER" id="PTHR30348">
    <property type="entry name" value="UNCHARACTERIZED PROTEIN YECE"/>
    <property type="match status" value="1"/>
</dbReference>
<evidence type="ECO:0000313" key="2">
    <source>
        <dbReference type="Proteomes" id="UP000254209"/>
    </source>
</evidence>
<keyword evidence="2" id="KW-1185">Reference proteome</keyword>
<sequence length="292" mass="33897">MSCTARQPENNFLFKINMKHIYIGTGAYSDTDLLGTLYPHGTKSGDFLHHYAQHYDCVEINSTFHAPIGQKALLGMLDKAAGRLKFSLKLHQDFSHQRTATAEQAHAFLQAVQPLGENLAHLFVQFPHSFERTPANRRYLGELCAWFEGYPLVLEFRSPTWHVEPVFAHFQAAKSLIWCNLDNPTHIGLPNTPFWTNARTAYFRLHGRNPNWWQAQSASQRHDYRYTDSELKTLAEMLFRQRDDFDELFIYFQNTTQSHSFYNIPVLKGYLAEWGFSVKTPNIEMERQGSLF</sequence>
<dbReference type="InterPro" id="IPR002763">
    <property type="entry name" value="DUF72"/>
</dbReference>
<dbReference type="InterPro" id="IPR036520">
    <property type="entry name" value="UPF0759_sf"/>
</dbReference>
<dbReference type="AlphaFoldDB" id="A0A376BNB7"/>
<name>A0A376BNB7_9NEIS</name>
<protein>
    <submittedName>
        <fullName evidence="1">Protein of uncharacterized function DUF72</fullName>
    </submittedName>
</protein>
<organism evidence="1 2">
    <name type="scientific">Alysiella crassa</name>
    <dbReference type="NCBI Taxonomy" id="153491"/>
    <lineage>
        <taxon>Bacteria</taxon>
        <taxon>Pseudomonadati</taxon>
        <taxon>Pseudomonadota</taxon>
        <taxon>Betaproteobacteria</taxon>
        <taxon>Neisseriales</taxon>
        <taxon>Neisseriaceae</taxon>
        <taxon>Alysiella</taxon>
    </lineage>
</organism>
<gene>
    <name evidence="1" type="ORF">NCTC10283_01291</name>
</gene>
<dbReference type="Proteomes" id="UP000254209">
    <property type="component" value="Unassembled WGS sequence"/>
</dbReference>
<dbReference type="EMBL" id="UFSO01000002">
    <property type="protein sequence ID" value="SSY71151.1"/>
    <property type="molecule type" value="Genomic_DNA"/>
</dbReference>
<accession>A0A376BNB7</accession>
<proteinExistence type="predicted"/>
<dbReference type="Pfam" id="PF01904">
    <property type="entry name" value="DUF72"/>
    <property type="match status" value="1"/>
</dbReference>
<evidence type="ECO:0000313" key="1">
    <source>
        <dbReference type="EMBL" id="SSY71151.1"/>
    </source>
</evidence>
<dbReference type="STRING" id="1120980.GCA_000745955_00923"/>
<dbReference type="SUPFAM" id="SSF117396">
    <property type="entry name" value="TM1631-like"/>
    <property type="match status" value="1"/>
</dbReference>
<dbReference type="Gene3D" id="3.20.20.410">
    <property type="entry name" value="Protein of unknown function UPF0759"/>
    <property type="match status" value="1"/>
</dbReference>
<dbReference type="PANTHER" id="PTHR30348:SF13">
    <property type="entry name" value="UPF0759 PROTEIN YUNF"/>
    <property type="match status" value="1"/>
</dbReference>